<organism evidence="1 2">
    <name type="scientific">Aspergillus sclerotioniger CBS 115572</name>
    <dbReference type="NCBI Taxonomy" id="1450535"/>
    <lineage>
        <taxon>Eukaryota</taxon>
        <taxon>Fungi</taxon>
        <taxon>Dikarya</taxon>
        <taxon>Ascomycota</taxon>
        <taxon>Pezizomycotina</taxon>
        <taxon>Eurotiomycetes</taxon>
        <taxon>Eurotiomycetidae</taxon>
        <taxon>Eurotiales</taxon>
        <taxon>Aspergillaceae</taxon>
        <taxon>Aspergillus</taxon>
        <taxon>Aspergillus subgen. Circumdati</taxon>
    </lineage>
</organism>
<reference evidence="1 2" key="1">
    <citation type="submission" date="2016-12" db="EMBL/GenBank/DDBJ databases">
        <title>The genomes of Aspergillus section Nigri reveals drivers in fungal speciation.</title>
        <authorList>
            <consortium name="DOE Joint Genome Institute"/>
            <person name="Vesth T.C."/>
            <person name="Nybo J."/>
            <person name="Theobald S."/>
            <person name="Brandl J."/>
            <person name="Frisvad J.C."/>
            <person name="Nielsen K.F."/>
            <person name="Lyhne E.K."/>
            <person name="Kogle M.E."/>
            <person name="Kuo A."/>
            <person name="Riley R."/>
            <person name="Clum A."/>
            <person name="Nolan M."/>
            <person name="Lipzen A."/>
            <person name="Salamov A."/>
            <person name="Henrissat B."/>
            <person name="Wiebenga A."/>
            <person name="De Vries R.P."/>
            <person name="Grigoriev I.V."/>
            <person name="Mortensen U.H."/>
            <person name="Andersen M.R."/>
            <person name="Baker S.E."/>
        </authorList>
    </citation>
    <scope>NUCLEOTIDE SEQUENCE [LARGE SCALE GENOMIC DNA]</scope>
    <source>
        <strain evidence="1 2">CBS 115572</strain>
    </source>
</reference>
<proteinExistence type="predicted"/>
<gene>
    <name evidence="1" type="ORF">BO94DRAFT_587547</name>
</gene>
<name>A0A317W2T7_9EURO</name>
<dbReference type="EMBL" id="MSFK01000021">
    <property type="protein sequence ID" value="PWY80803.1"/>
    <property type="molecule type" value="Genomic_DNA"/>
</dbReference>
<accession>A0A317W2T7</accession>
<dbReference type="AlphaFoldDB" id="A0A317W2T7"/>
<keyword evidence="2" id="KW-1185">Reference proteome</keyword>
<dbReference type="GeneID" id="37117975"/>
<evidence type="ECO:0000313" key="1">
    <source>
        <dbReference type="EMBL" id="PWY80803.1"/>
    </source>
</evidence>
<dbReference type="RefSeq" id="XP_025465405.1">
    <property type="nucleotide sequence ID" value="XM_025615832.1"/>
</dbReference>
<protein>
    <submittedName>
        <fullName evidence="1">Uncharacterized protein</fullName>
    </submittedName>
</protein>
<comment type="caution">
    <text evidence="1">The sequence shown here is derived from an EMBL/GenBank/DDBJ whole genome shotgun (WGS) entry which is preliminary data.</text>
</comment>
<dbReference type="Proteomes" id="UP000246702">
    <property type="component" value="Unassembled WGS sequence"/>
</dbReference>
<evidence type="ECO:0000313" key="2">
    <source>
        <dbReference type="Proteomes" id="UP000246702"/>
    </source>
</evidence>
<sequence>MSIPNGANLVKVSDDLYWDRRSTITKKRFPTLDDQNPYIERVEALAKRGMKFEYYHEFKTQLMVIKIPIPLQPGVLDYGRRSPTLTHIRAVSGKDDTGESFYIPIDTRNIMRWAINTLEAIIKGKSWPNGDDFPGYLVLECVVYPHDADLWKELRCLIYEMEYLGDLLTKQEVVFPYLHGICHKMDFSWNPTSFQVARIRNIGVAEGCFFQESLGHLDASLVFG</sequence>